<feature type="transmembrane region" description="Helical" evidence="9">
    <location>
        <begin position="61"/>
        <end position="83"/>
    </location>
</feature>
<dbReference type="EMBL" id="DXGD01000269">
    <property type="protein sequence ID" value="HIW99924.1"/>
    <property type="molecule type" value="Genomic_DNA"/>
</dbReference>
<feature type="transmembrane region" description="Helical" evidence="9">
    <location>
        <begin position="114"/>
        <end position="133"/>
    </location>
</feature>
<keyword evidence="7 9" id="KW-0472">Membrane</keyword>
<proteinExistence type="inferred from homology"/>
<keyword evidence="4" id="KW-1003">Cell membrane</keyword>
<feature type="transmembrane region" description="Helical" evidence="9">
    <location>
        <begin position="178"/>
        <end position="196"/>
    </location>
</feature>
<dbReference type="PANTHER" id="PTHR42810:SF4">
    <property type="entry name" value="URIC ACID TRANSPORTER UACT"/>
    <property type="match status" value="1"/>
</dbReference>
<dbReference type="Proteomes" id="UP000824151">
    <property type="component" value="Unassembled WGS sequence"/>
</dbReference>
<feature type="transmembrane region" description="Helical" evidence="9">
    <location>
        <begin position="326"/>
        <end position="348"/>
    </location>
</feature>
<feature type="transmembrane region" description="Helical" evidence="9">
    <location>
        <begin position="90"/>
        <end position="108"/>
    </location>
</feature>
<feature type="transmembrane region" description="Helical" evidence="9">
    <location>
        <begin position="354"/>
        <end position="372"/>
    </location>
</feature>
<dbReference type="InterPro" id="IPR006043">
    <property type="entry name" value="NCS2"/>
</dbReference>
<comment type="similarity">
    <text evidence="2">Belongs to the nucleobase:cation symporter-2 (NCS2) (TC 2.A.40) family.</text>
</comment>
<feature type="transmembrane region" description="Helical" evidence="9">
    <location>
        <begin position="384"/>
        <end position="402"/>
    </location>
</feature>
<feature type="transmembrane region" description="Helical" evidence="9">
    <location>
        <begin position="246"/>
        <end position="265"/>
    </location>
</feature>
<evidence type="ECO:0000256" key="2">
    <source>
        <dbReference type="ARBA" id="ARBA00008821"/>
    </source>
</evidence>
<gene>
    <name evidence="10" type="ORF">H9871_07245</name>
</gene>
<evidence type="ECO:0000256" key="6">
    <source>
        <dbReference type="ARBA" id="ARBA00022989"/>
    </source>
</evidence>
<dbReference type="NCBIfam" id="NF037981">
    <property type="entry name" value="NCS2_1"/>
    <property type="match status" value="1"/>
</dbReference>
<keyword evidence="6 9" id="KW-1133">Transmembrane helix</keyword>
<evidence type="ECO:0000313" key="10">
    <source>
        <dbReference type="EMBL" id="HIW99924.1"/>
    </source>
</evidence>
<organism evidence="10 11">
    <name type="scientific">Candidatus Nesterenkonia stercoripullorum</name>
    <dbReference type="NCBI Taxonomy" id="2838701"/>
    <lineage>
        <taxon>Bacteria</taxon>
        <taxon>Bacillati</taxon>
        <taxon>Actinomycetota</taxon>
        <taxon>Actinomycetes</taxon>
        <taxon>Micrococcales</taxon>
        <taxon>Micrococcaceae</taxon>
        <taxon>Nesterenkonia</taxon>
    </lineage>
</organism>
<dbReference type="Pfam" id="PF00860">
    <property type="entry name" value="Xan_ur_permease"/>
    <property type="match status" value="1"/>
</dbReference>
<feature type="transmembrane region" description="Helical" evidence="9">
    <location>
        <begin position="203"/>
        <end position="226"/>
    </location>
</feature>
<reference evidence="10" key="1">
    <citation type="journal article" date="2021" name="PeerJ">
        <title>Extensive microbial diversity within the chicken gut microbiome revealed by metagenomics and culture.</title>
        <authorList>
            <person name="Gilroy R."/>
            <person name="Ravi A."/>
            <person name="Getino M."/>
            <person name="Pursley I."/>
            <person name="Horton D.L."/>
            <person name="Alikhan N.F."/>
            <person name="Baker D."/>
            <person name="Gharbi K."/>
            <person name="Hall N."/>
            <person name="Watson M."/>
            <person name="Adriaenssens E.M."/>
            <person name="Foster-Nyarko E."/>
            <person name="Jarju S."/>
            <person name="Secka A."/>
            <person name="Antonio M."/>
            <person name="Oren A."/>
            <person name="Chaudhuri R.R."/>
            <person name="La Ragione R."/>
            <person name="Hildebrand F."/>
            <person name="Pallen M.J."/>
        </authorList>
    </citation>
    <scope>NUCLEOTIDE SEQUENCE</scope>
    <source>
        <strain evidence="10">ChiHejej3B27-3195</strain>
    </source>
</reference>
<feature type="compositionally biased region" description="Low complexity" evidence="8">
    <location>
        <begin position="444"/>
        <end position="461"/>
    </location>
</feature>
<evidence type="ECO:0000256" key="5">
    <source>
        <dbReference type="ARBA" id="ARBA00022692"/>
    </source>
</evidence>
<reference evidence="10" key="2">
    <citation type="submission" date="2021-04" db="EMBL/GenBank/DDBJ databases">
        <authorList>
            <person name="Gilroy R."/>
        </authorList>
    </citation>
    <scope>NUCLEOTIDE SEQUENCE</scope>
    <source>
        <strain evidence="10">ChiHejej3B27-3195</strain>
    </source>
</reference>
<dbReference type="InterPro" id="IPR017588">
    <property type="entry name" value="UacT-like"/>
</dbReference>
<feature type="transmembrane region" description="Helical" evidence="9">
    <location>
        <begin position="35"/>
        <end position="55"/>
    </location>
</feature>
<evidence type="ECO:0000256" key="3">
    <source>
        <dbReference type="ARBA" id="ARBA00022448"/>
    </source>
</evidence>
<evidence type="ECO:0000313" key="11">
    <source>
        <dbReference type="Proteomes" id="UP000824151"/>
    </source>
</evidence>
<dbReference type="PANTHER" id="PTHR42810">
    <property type="entry name" value="PURINE PERMEASE C1399.01C-RELATED"/>
    <property type="match status" value="1"/>
</dbReference>
<evidence type="ECO:0000256" key="1">
    <source>
        <dbReference type="ARBA" id="ARBA00004651"/>
    </source>
</evidence>
<dbReference type="GO" id="GO:0042907">
    <property type="term" value="F:xanthine transmembrane transporter activity"/>
    <property type="evidence" value="ECO:0007669"/>
    <property type="project" value="TreeGrafter"/>
</dbReference>
<keyword evidence="5 9" id="KW-0812">Transmembrane</keyword>
<accession>A0A9D1UT52</accession>
<dbReference type="GO" id="GO:0005886">
    <property type="term" value="C:plasma membrane"/>
    <property type="evidence" value="ECO:0007669"/>
    <property type="project" value="UniProtKB-SubCell"/>
</dbReference>
<feature type="transmembrane region" description="Helical" evidence="9">
    <location>
        <begin position="414"/>
        <end position="435"/>
    </location>
</feature>
<comment type="subcellular location">
    <subcellularLocation>
        <location evidence="1">Cell membrane</location>
        <topology evidence="1">Multi-pass membrane protein</topology>
    </subcellularLocation>
</comment>
<evidence type="ECO:0000256" key="7">
    <source>
        <dbReference type="ARBA" id="ARBA00023136"/>
    </source>
</evidence>
<name>A0A9D1UT52_9MICC</name>
<keyword evidence="3" id="KW-0813">Transport</keyword>
<protein>
    <submittedName>
        <fullName evidence="10">Purine permease</fullName>
    </submittedName>
</protein>
<evidence type="ECO:0000256" key="9">
    <source>
        <dbReference type="SAM" id="Phobius"/>
    </source>
</evidence>
<dbReference type="NCBIfam" id="TIGR00801">
    <property type="entry name" value="ncs2"/>
    <property type="match status" value="1"/>
</dbReference>
<feature type="region of interest" description="Disordered" evidence="8">
    <location>
        <begin position="442"/>
        <end position="461"/>
    </location>
</feature>
<feature type="transmembrane region" description="Helical" evidence="9">
    <location>
        <begin position="145"/>
        <end position="166"/>
    </location>
</feature>
<evidence type="ECO:0000256" key="4">
    <source>
        <dbReference type="ARBA" id="ARBA00022475"/>
    </source>
</evidence>
<sequence length="461" mass="47807">MNATGSRRRTRSRNVEPVDEMLPVRPLLTLGLQHVLVIYAGVVAVPLILSGALGLSTAEMITLINANLVIGGVATLIQTLGFWRFGARLPLIQGASFIALAPMLLIGQEYGLRYVFGAALGAGLIVIGLAPIFSRLLRFFPRVVIGCLITIVGISLMPAAAGWLGGGVDSEDFGAPRHLLLGLLTVAVTVVVYVKFKGLVSSLSVLIGLLVGSVAAMIAGVTDFSAVGDAAWFGISAPMAFGTPQFSLVPILVMTLAMIVIMAETTGNTLAIGRMIDTEITPRRLGNAFRAEGLSTMASSLFNGFPLNAFSQNTGLIAMTKVKSRFVVAAAGAIMIALGLFPKLGAVIATVPPAVLGGGAIVMFGMTTAAGIQELAQVRYDDTPNALIVAISLSVGVLPMAMPELLSQLEGPLSLILESGIFLCAIVAVLLNALLNGQDRRGLASSTESTAPTTPTTEESP</sequence>
<evidence type="ECO:0000256" key="8">
    <source>
        <dbReference type="SAM" id="MobiDB-lite"/>
    </source>
</evidence>
<dbReference type="AlphaFoldDB" id="A0A9D1UT52"/>
<dbReference type="InterPro" id="IPR006042">
    <property type="entry name" value="Xan_ur_permease"/>
</dbReference>
<dbReference type="NCBIfam" id="TIGR03173">
    <property type="entry name" value="pbuX"/>
    <property type="match status" value="1"/>
</dbReference>
<comment type="caution">
    <text evidence="10">The sequence shown here is derived from an EMBL/GenBank/DDBJ whole genome shotgun (WGS) entry which is preliminary data.</text>
</comment>